<accession>A0A0E9SZ24</accession>
<dbReference type="EMBL" id="GBXM01061968">
    <property type="protein sequence ID" value="JAH46609.1"/>
    <property type="molecule type" value="Transcribed_RNA"/>
</dbReference>
<reference evidence="1" key="2">
    <citation type="journal article" date="2015" name="Fish Shellfish Immunol.">
        <title>Early steps in the European eel (Anguilla anguilla)-Vibrio vulnificus interaction in the gills: Role of the RtxA13 toxin.</title>
        <authorList>
            <person name="Callol A."/>
            <person name="Pajuelo D."/>
            <person name="Ebbesson L."/>
            <person name="Teles M."/>
            <person name="MacKenzie S."/>
            <person name="Amaro C."/>
        </authorList>
    </citation>
    <scope>NUCLEOTIDE SEQUENCE</scope>
</reference>
<evidence type="ECO:0000313" key="1">
    <source>
        <dbReference type="EMBL" id="JAH46609.1"/>
    </source>
</evidence>
<dbReference type="AlphaFoldDB" id="A0A0E9SZ24"/>
<sequence>MWSRHFDFGVRGEISRCLLCMEGSIVNWTGRDVEGANPGARGRYLIVVIQCF</sequence>
<protein>
    <submittedName>
        <fullName evidence="1">Uncharacterized protein</fullName>
    </submittedName>
</protein>
<reference evidence="1" key="1">
    <citation type="submission" date="2014-11" db="EMBL/GenBank/DDBJ databases">
        <authorList>
            <person name="Amaro Gonzalez C."/>
        </authorList>
    </citation>
    <scope>NUCLEOTIDE SEQUENCE</scope>
</reference>
<name>A0A0E9SZ24_ANGAN</name>
<proteinExistence type="predicted"/>
<organism evidence="1">
    <name type="scientific">Anguilla anguilla</name>
    <name type="common">European freshwater eel</name>
    <name type="synonym">Muraena anguilla</name>
    <dbReference type="NCBI Taxonomy" id="7936"/>
    <lineage>
        <taxon>Eukaryota</taxon>
        <taxon>Metazoa</taxon>
        <taxon>Chordata</taxon>
        <taxon>Craniata</taxon>
        <taxon>Vertebrata</taxon>
        <taxon>Euteleostomi</taxon>
        <taxon>Actinopterygii</taxon>
        <taxon>Neopterygii</taxon>
        <taxon>Teleostei</taxon>
        <taxon>Anguilliformes</taxon>
        <taxon>Anguillidae</taxon>
        <taxon>Anguilla</taxon>
    </lineage>
</organism>